<dbReference type="PANTHER" id="PTHR34474:SF2">
    <property type="entry name" value="SIGNAL TRANSDUCTION PROTEIN TRAP"/>
    <property type="match status" value="1"/>
</dbReference>
<protein>
    <recommendedName>
        <fullName evidence="1">ABM domain-containing protein</fullName>
    </recommendedName>
</protein>
<dbReference type="InterPro" id="IPR007138">
    <property type="entry name" value="ABM_dom"/>
</dbReference>
<accession>A0A7S3C9A8</accession>
<organism evidence="2">
    <name type="scientific">Chloropicon roscoffensis</name>
    <dbReference type="NCBI Taxonomy" id="1461544"/>
    <lineage>
        <taxon>Eukaryota</taxon>
        <taxon>Viridiplantae</taxon>
        <taxon>Chlorophyta</taxon>
        <taxon>Chloropicophyceae</taxon>
        <taxon>Chloropicales</taxon>
        <taxon>Chloropicaceae</taxon>
        <taxon>Chloropicon</taxon>
    </lineage>
</organism>
<gene>
    <name evidence="2" type="ORF">CROS1456_LOCUS2599</name>
    <name evidence="3" type="ORF">HKI87_10g64620</name>
</gene>
<evidence type="ECO:0000313" key="4">
    <source>
        <dbReference type="Proteomes" id="UP001472866"/>
    </source>
</evidence>
<dbReference type="EMBL" id="CP151510">
    <property type="protein sequence ID" value="WZN64905.1"/>
    <property type="molecule type" value="Genomic_DNA"/>
</dbReference>
<name>A0A7S3C9A8_9CHLO</name>
<feature type="domain" description="ABM" evidence="1">
    <location>
        <begin position="57"/>
        <end position="160"/>
    </location>
</feature>
<dbReference type="Proteomes" id="UP001472866">
    <property type="component" value="Chromosome 10"/>
</dbReference>
<dbReference type="EMBL" id="HBHZ01003369">
    <property type="protein sequence ID" value="CAE0189510.1"/>
    <property type="molecule type" value="Transcribed_RNA"/>
</dbReference>
<proteinExistence type="predicted"/>
<evidence type="ECO:0000259" key="1">
    <source>
        <dbReference type="PROSITE" id="PS51725"/>
    </source>
</evidence>
<evidence type="ECO:0000313" key="3">
    <source>
        <dbReference type="EMBL" id="WZN64905.1"/>
    </source>
</evidence>
<dbReference type="Pfam" id="PF03992">
    <property type="entry name" value="ABM"/>
    <property type="match status" value="1"/>
</dbReference>
<dbReference type="AlphaFoldDB" id="A0A7S3C9A8"/>
<evidence type="ECO:0000313" key="2">
    <source>
        <dbReference type="EMBL" id="CAE0189510.1"/>
    </source>
</evidence>
<reference evidence="2" key="1">
    <citation type="submission" date="2021-01" db="EMBL/GenBank/DDBJ databases">
        <authorList>
            <person name="Corre E."/>
            <person name="Pelletier E."/>
            <person name="Niang G."/>
            <person name="Scheremetjew M."/>
            <person name="Finn R."/>
            <person name="Kale V."/>
            <person name="Holt S."/>
            <person name="Cochrane G."/>
            <person name="Meng A."/>
            <person name="Brown T."/>
            <person name="Cohen L."/>
        </authorList>
    </citation>
    <scope>NUCLEOTIDE SEQUENCE</scope>
    <source>
        <strain evidence="2">RCC1871</strain>
    </source>
</reference>
<dbReference type="Gene3D" id="3.30.70.100">
    <property type="match status" value="2"/>
</dbReference>
<dbReference type="InterPro" id="IPR011008">
    <property type="entry name" value="Dimeric_a/b-barrel"/>
</dbReference>
<dbReference type="SUPFAM" id="SSF54909">
    <property type="entry name" value="Dimeric alpha+beta barrel"/>
    <property type="match status" value="2"/>
</dbReference>
<dbReference type="PROSITE" id="PS51725">
    <property type="entry name" value="ABM"/>
    <property type="match status" value="1"/>
</dbReference>
<dbReference type="InterPro" id="IPR050404">
    <property type="entry name" value="Heme-degrading_MO"/>
</dbReference>
<dbReference type="PANTHER" id="PTHR34474">
    <property type="entry name" value="SIGNAL TRANSDUCTION PROTEIN TRAP"/>
    <property type="match status" value="1"/>
</dbReference>
<sequence>MVTTMKTMVRWRGAVPRCGARGRTRSALHHLRVRAASKEAAPSSQHANTVPMPSDRYVAMNRFRVQDRAEADAKFEKRWAERPSRLATMDGFRWFALFRRINLDGTDLTEEQNEDFNYTSMTLWQDQPTFQVWREGDAFKEAHGGGNIKGILDMLISSAQTLKGKPKLLLANAYATQSLEVSESDLPKMAGGWRSVVADGKRVLDPECFMCAVDYVVEPGREAAFLQEASASISESRGAGGFRFGTVLNADAGKGADADVFTLSMVWDTKEQWEASRAGEAELGEARKTETRFFEGKLVLTTQKGA</sequence>
<keyword evidence="4" id="KW-1185">Reference proteome</keyword>
<reference evidence="3 4" key="2">
    <citation type="submission" date="2024-03" db="EMBL/GenBank/DDBJ databases">
        <title>Complete genome sequence of the green alga Chloropicon roscoffensis RCC1871.</title>
        <authorList>
            <person name="Lemieux C."/>
            <person name="Pombert J.-F."/>
            <person name="Otis C."/>
            <person name="Turmel M."/>
        </authorList>
    </citation>
    <scope>NUCLEOTIDE SEQUENCE [LARGE SCALE GENOMIC DNA]</scope>
    <source>
        <strain evidence="3 4">RCC1871</strain>
    </source>
</reference>